<keyword evidence="1" id="KW-1133">Transmembrane helix</keyword>
<evidence type="ECO:0000313" key="2">
    <source>
        <dbReference type="EMBL" id="AYF96837.1"/>
    </source>
</evidence>
<evidence type="ECO:0000313" key="3">
    <source>
        <dbReference type="Proteomes" id="UP000278886"/>
    </source>
</evidence>
<proteinExistence type="predicted"/>
<feature type="transmembrane region" description="Helical" evidence="1">
    <location>
        <begin position="66"/>
        <end position="88"/>
    </location>
</feature>
<dbReference type="AlphaFoldDB" id="A0A387B3G4"/>
<dbReference type="KEGG" id="lyd:D7I47_00270"/>
<evidence type="ECO:0000256" key="1">
    <source>
        <dbReference type="SAM" id="Phobius"/>
    </source>
</evidence>
<reference evidence="3" key="1">
    <citation type="submission" date="2018-09" db="EMBL/GenBank/DDBJ databases">
        <title>Genome sequencing of strain 2DFWR-13.</title>
        <authorList>
            <person name="Heo J."/>
            <person name="Kim S.-J."/>
            <person name="Kwon S.-W."/>
        </authorList>
    </citation>
    <scope>NUCLEOTIDE SEQUENCE [LARGE SCALE GENOMIC DNA]</scope>
    <source>
        <strain evidence="3">2DFWR-13</strain>
    </source>
</reference>
<feature type="transmembrane region" description="Helical" evidence="1">
    <location>
        <begin position="136"/>
        <end position="164"/>
    </location>
</feature>
<sequence>MTVAAPTALLPFGTTVERARRGVACIVCRTPVAAAEPFCAHCGARVVIASRGKRPADVAATRSLQFALLVIASNIVVGALTLGVVVLVADAARLMQAALFLEGIKLLVVATLAATSIRLGVRGIRETADGMLRRRAWAVAGVVVSSIFTLLVVCSFLLTLLLALR</sequence>
<dbReference type="Proteomes" id="UP000278886">
    <property type="component" value="Chromosome"/>
</dbReference>
<protein>
    <submittedName>
        <fullName evidence="2">Uncharacterized protein</fullName>
    </submittedName>
</protein>
<accession>A0A387B3G4</accession>
<keyword evidence="1" id="KW-0812">Transmembrane</keyword>
<name>A0A387B3G4_9MICO</name>
<feature type="transmembrane region" description="Helical" evidence="1">
    <location>
        <begin position="94"/>
        <end position="115"/>
    </location>
</feature>
<gene>
    <name evidence="2" type="ORF">D7I47_00270</name>
</gene>
<organism evidence="2 3">
    <name type="scientific">Protaetiibacter intestinalis</name>
    <dbReference type="NCBI Taxonomy" id="2419774"/>
    <lineage>
        <taxon>Bacteria</taxon>
        <taxon>Bacillati</taxon>
        <taxon>Actinomycetota</taxon>
        <taxon>Actinomycetes</taxon>
        <taxon>Micrococcales</taxon>
        <taxon>Microbacteriaceae</taxon>
        <taxon>Protaetiibacter</taxon>
    </lineage>
</organism>
<dbReference type="OrthoDB" id="5123169at2"/>
<dbReference type="RefSeq" id="WP_120761188.1">
    <property type="nucleotide sequence ID" value="NZ_CP032630.1"/>
</dbReference>
<dbReference type="EMBL" id="CP032630">
    <property type="protein sequence ID" value="AYF96837.1"/>
    <property type="molecule type" value="Genomic_DNA"/>
</dbReference>
<keyword evidence="1" id="KW-0472">Membrane</keyword>
<keyword evidence="3" id="KW-1185">Reference proteome</keyword>